<gene>
    <name evidence="12" type="ORF">PDM28_17795</name>
</gene>
<keyword evidence="2" id="KW-1003">Cell membrane</keyword>
<accession>A0ABY9YDN9</accession>
<evidence type="ECO:0000256" key="1">
    <source>
        <dbReference type="ARBA" id="ARBA00004429"/>
    </source>
</evidence>
<dbReference type="SUPFAM" id="SSF53649">
    <property type="entry name" value="Alkaline phosphatase-like"/>
    <property type="match status" value="1"/>
</dbReference>
<dbReference type="PANTHER" id="PTHR30443">
    <property type="entry name" value="INNER MEMBRANE PROTEIN"/>
    <property type="match status" value="1"/>
</dbReference>
<dbReference type="InterPro" id="IPR017850">
    <property type="entry name" value="Alkaline_phosphatase_core_sf"/>
</dbReference>
<feature type="region of interest" description="Disordered" evidence="8">
    <location>
        <begin position="544"/>
        <end position="574"/>
    </location>
</feature>
<dbReference type="EMBL" id="CP115543">
    <property type="protein sequence ID" value="WNH48488.1"/>
    <property type="molecule type" value="Genomic_DNA"/>
</dbReference>
<organism evidence="12 13">
    <name type="scientific">Stenotrophomonas aracearum</name>
    <dbReference type="NCBI Taxonomy" id="3003272"/>
    <lineage>
        <taxon>Bacteria</taxon>
        <taxon>Pseudomonadati</taxon>
        <taxon>Pseudomonadota</taxon>
        <taxon>Gammaproteobacteria</taxon>
        <taxon>Lysobacterales</taxon>
        <taxon>Lysobacteraceae</taxon>
        <taxon>Stenotrophomonas</taxon>
    </lineage>
</organism>
<dbReference type="InterPro" id="IPR040423">
    <property type="entry name" value="PEA_transferase"/>
</dbReference>
<feature type="domain" description="Sulfatase N-terminal" evidence="10">
    <location>
        <begin position="240"/>
        <end position="526"/>
    </location>
</feature>
<proteinExistence type="predicted"/>
<dbReference type="NCBIfam" id="NF028537">
    <property type="entry name" value="P_eth_NH2_trans"/>
    <property type="match status" value="1"/>
</dbReference>
<feature type="domain" description="Phosphoethanolamine transferase N-terminal" evidence="11">
    <location>
        <begin position="62"/>
        <end position="211"/>
    </location>
</feature>
<dbReference type="RefSeq" id="WP_125359988.1">
    <property type="nucleotide sequence ID" value="NZ_CP115543.1"/>
</dbReference>
<dbReference type="Proteomes" id="UP001305421">
    <property type="component" value="Chromosome"/>
</dbReference>
<evidence type="ECO:0000313" key="13">
    <source>
        <dbReference type="Proteomes" id="UP001305421"/>
    </source>
</evidence>
<feature type="transmembrane region" description="Helical" evidence="9">
    <location>
        <begin position="121"/>
        <end position="144"/>
    </location>
</feature>
<keyword evidence="3" id="KW-0997">Cell inner membrane</keyword>
<keyword evidence="13" id="KW-1185">Reference proteome</keyword>
<keyword evidence="7 9" id="KW-0472">Membrane</keyword>
<reference evidence="12 13" key="1">
    <citation type="submission" date="2022-12" db="EMBL/GenBank/DDBJ databases">
        <title>Two new species, Stenotrophomonas aracearum and Stenotrophomonas oahuensis, isolated from Anthurium (Araceae family) in Hawaii.</title>
        <authorList>
            <person name="Chunag S.C."/>
            <person name="Dobhal S."/>
            <person name="Alvarez A."/>
            <person name="Arif M."/>
        </authorList>
    </citation>
    <scope>NUCLEOTIDE SEQUENCE [LARGE SCALE GENOMIC DNA]</scope>
    <source>
        <strain evidence="12 13">A5588</strain>
    </source>
</reference>
<protein>
    <submittedName>
        <fullName evidence="12">Phosphoethanolamine--lipid A transferase</fullName>
    </submittedName>
</protein>
<evidence type="ECO:0000256" key="5">
    <source>
        <dbReference type="ARBA" id="ARBA00022692"/>
    </source>
</evidence>
<dbReference type="GO" id="GO:0016740">
    <property type="term" value="F:transferase activity"/>
    <property type="evidence" value="ECO:0007669"/>
    <property type="project" value="UniProtKB-KW"/>
</dbReference>
<name>A0ABY9YDN9_9GAMM</name>
<keyword evidence="5 9" id="KW-0812">Transmembrane</keyword>
<dbReference type="InterPro" id="IPR058130">
    <property type="entry name" value="PEA_transf_C"/>
</dbReference>
<evidence type="ECO:0000256" key="6">
    <source>
        <dbReference type="ARBA" id="ARBA00022989"/>
    </source>
</evidence>
<comment type="subcellular location">
    <subcellularLocation>
        <location evidence="1">Cell inner membrane</location>
        <topology evidence="1">Multi-pass membrane protein</topology>
    </subcellularLocation>
</comment>
<evidence type="ECO:0000256" key="9">
    <source>
        <dbReference type="SAM" id="Phobius"/>
    </source>
</evidence>
<dbReference type="Pfam" id="PF00884">
    <property type="entry name" value="Sulfatase"/>
    <property type="match status" value="1"/>
</dbReference>
<evidence type="ECO:0000256" key="4">
    <source>
        <dbReference type="ARBA" id="ARBA00022679"/>
    </source>
</evidence>
<sequence length="574" mass="63348">MKSASWWRNRPEVGQTWLIIAVSLYFTVVFNNAFVRFILGASNHEGTAQALVMSTALVFITGLHVLLLSLLGWRWTLKPILLVMIPASAAAAYYSDNYGIFFDASMVRNVFRTDTAEAGELMTWGFAGAMLLKSAPPLLVVVWIRIRKESSILRLLVKRVLLVVATLVITSGAVMSQFDDLSSLMRNNKSARYLITPENYIVSSIRVLQQDRRAPRGPLSKVAEDARLDPHPIGSKPHLLVIVVGETVRAQNWGLSGYARQTTPMLARRDVVNYVDVTACGSNTEVSVPCMFSVYGRRSYDRDKIKRSESLLHVLERAGVKTLWRDNQSGCKGVCADLAFESYREPPDHPLCTNQACRDEVMLSGLHGAIDDNPGDVVVVLHQLGNHGPAYFKRYGEEFRTFTPDCRSADLGKCTREEIVNAYDNAIVATDDFLAKAIDMLAADTSHDTAMIYVSDHGESLGEGNLYLHGLPYAIAPATQVKVPMVVWLSEGIQRERGIDPSCLRAQAGSSISHDNLFHSVLGLMEVQTEVRDEGLNLFGRCEKPNAETETPTSGQSKRSGTSKIAEVLGDEHG</sequence>
<feature type="transmembrane region" description="Helical" evidence="9">
    <location>
        <begin position="51"/>
        <end position="73"/>
    </location>
</feature>
<dbReference type="CDD" id="cd16017">
    <property type="entry name" value="LptA"/>
    <property type="match status" value="1"/>
</dbReference>
<evidence type="ECO:0000256" key="2">
    <source>
        <dbReference type="ARBA" id="ARBA00022475"/>
    </source>
</evidence>
<feature type="transmembrane region" description="Helical" evidence="9">
    <location>
        <begin position="16"/>
        <end position="39"/>
    </location>
</feature>
<feature type="transmembrane region" description="Helical" evidence="9">
    <location>
        <begin position="156"/>
        <end position="178"/>
    </location>
</feature>
<dbReference type="Gene3D" id="3.40.720.10">
    <property type="entry name" value="Alkaline Phosphatase, subunit A"/>
    <property type="match status" value="1"/>
</dbReference>
<feature type="transmembrane region" description="Helical" evidence="9">
    <location>
        <begin position="80"/>
        <end position="101"/>
    </location>
</feature>
<keyword evidence="6 9" id="KW-1133">Transmembrane helix</keyword>
<evidence type="ECO:0000256" key="8">
    <source>
        <dbReference type="SAM" id="MobiDB-lite"/>
    </source>
</evidence>
<evidence type="ECO:0000256" key="3">
    <source>
        <dbReference type="ARBA" id="ARBA00022519"/>
    </source>
</evidence>
<dbReference type="PANTHER" id="PTHR30443:SF0">
    <property type="entry name" value="PHOSPHOETHANOLAMINE TRANSFERASE EPTA"/>
    <property type="match status" value="1"/>
</dbReference>
<evidence type="ECO:0000256" key="7">
    <source>
        <dbReference type="ARBA" id="ARBA00023136"/>
    </source>
</evidence>
<evidence type="ECO:0000313" key="12">
    <source>
        <dbReference type="EMBL" id="WNH48488.1"/>
    </source>
</evidence>
<evidence type="ECO:0000259" key="11">
    <source>
        <dbReference type="Pfam" id="PF08019"/>
    </source>
</evidence>
<dbReference type="InterPro" id="IPR000917">
    <property type="entry name" value="Sulfatase_N"/>
</dbReference>
<evidence type="ECO:0000259" key="10">
    <source>
        <dbReference type="Pfam" id="PF00884"/>
    </source>
</evidence>
<keyword evidence="4 12" id="KW-0808">Transferase</keyword>
<feature type="compositionally biased region" description="Polar residues" evidence="8">
    <location>
        <begin position="548"/>
        <end position="563"/>
    </location>
</feature>
<dbReference type="Pfam" id="PF08019">
    <property type="entry name" value="EptA_B_N"/>
    <property type="match status" value="1"/>
</dbReference>
<dbReference type="InterPro" id="IPR012549">
    <property type="entry name" value="EptA-like_N"/>
</dbReference>